<evidence type="ECO:0000313" key="6">
    <source>
        <dbReference type="EMBL" id="KRN79674.1"/>
    </source>
</evidence>
<dbReference type="RefSeq" id="WP_054646936.1">
    <property type="nucleotide sequence ID" value="NZ_FUXS01000010.1"/>
</dbReference>
<keyword evidence="7" id="KW-1185">Reference proteome</keyword>
<feature type="transmembrane region" description="Helical" evidence="5">
    <location>
        <begin position="278"/>
        <end position="301"/>
    </location>
</feature>
<evidence type="ECO:0000256" key="1">
    <source>
        <dbReference type="ARBA" id="ARBA00004141"/>
    </source>
</evidence>
<name>A0A0R2JYU8_9LACO</name>
<evidence type="ECO:0000256" key="3">
    <source>
        <dbReference type="ARBA" id="ARBA00022989"/>
    </source>
</evidence>
<dbReference type="GeneID" id="61249661"/>
<feature type="transmembrane region" description="Helical" evidence="5">
    <location>
        <begin position="234"/>
        <end position="257"/>
    </location>
</feature>
<sequence length="430" mass="47669">MSFKKFMTSKLTIAAIIFAIIYQFIMAIVYIPGYKHSADHIDRTRIALVNEDSGSTANKIKNKVADGIHYKSNSPKVKKYSKLSTAKNDLKNKRVLLVIDIPKNTSSKISHGEKFKVKYYDNKYDDEASSKIAAKVKDSVDNSLNNEFTKLGNTAVITKMMMKAQGSQIVKEKMTQAMQANPQLAQSPEAQQKLQKQVTNQVIAGMEQKAKHYVISDPVESDSQTISNNGSSNLAITIGTMLISLGCFISVMAASIMEFSQFENALIHGRSKLAAFGMYEAAFLVMSVLAPIFSILTFKLVTHIDNVAAIQMYGQNVLLTFVSAQFVSIFALMLGRVGLLINLPLALIQTLVAGAIMPYDLLPSVYRFFYHILPIPYNYMANMSIMSGVNKGYIFNYDIRLVVMGLIAGVISLGVAMVRKYHKKINENIS</sequence>
<dbReference type="AlphaFoldDB" id="A0A0R2JYU8"/>
<gene>
    <name evidence="6" type="ORF">IV52_GL000211</name>
</gene>
<keyword evidence="4 5" id="KW-0472">Membrane</keyword>
<dbReference type="PANTHER" id="PTHR43077">
    <property type="entry name" value="TRANSPORT PERMEASE YVFS-RELATED"/>
    <property type="match status" value="1"/>
</dbReference>
<dbReference type="OrthoDB" id="2208410at2"/>
<keyword evidence="3 5" id="KW-1133">Transmembrane helix</keyword>
<feature type="transmembrane region" description="Helical" evidence="5">
    <location>
        <begin position="399"/>
        <end position="418"/>
    </location>
</feature>
<evidence type="ECO:0008006" key="8">
    <source>
        <dbReference type="Google" id="ProtNLM"/>
    </source>
</evidence>
<feature type="transmembrane region" description="Helical" evidence="5">
    <location>
        <begin position="339"/>
        <end position="359"/>
    </location>
</feature>
<proteinExistence type="predicted"/>
<reference evidence="6 7" key="1">
    <citation type="journal article" date="2015" name="Genome Announc.">
        <title>Expanding the biotechnology potential of lactobacilli through comparative genomics of 213 strains and associated genera.</title>
        <authorList>
            <person name="Sun Z."/>
            <person name="Harris H.M."/>
            <person name="McCann A."/>
            <person name="Guo C."/>
            <person name="Argimon S."/>
            <person name="Zhang W."/>
            <person name="Yang X."/>
            <person name="Jeffery I.B."/>
            <person name="Cooney J.C."/>
            <person name="Kagawa T.F."/>
            <person name="Liu W."/>
            <person name="Song Y."/>
            <person name="Salvetti E."/>
            <person name="Wrobel A."/>
            <person name="Rasinkangas P."/>
            <person name="Parkhill J."/>
            <person name="Rea M.C."/>
            <person name="O'Sullivan O."/>
            <person name="Ritari J."/>
            <person name="Douillard F.P."/>
            <person name="Paul Ross R."/>
            <person name="Yang R."/>
            <person name="Briner A.E."/>
            <person name="Felis G.E."/>
            <person name="de Vos W.M."/>
            <person name="Barrangou R."/>
            <person name="Klaenhammer T.R."/>
            <person name="Caufield P.W."/>
            <person name="Cui Y."/>
            <person name="Zhang H."/>
            <person name="O'Toole P.W."/>
        </authorList>
    </citation>
    <scope>NUCLEOTIDE SEQUENCE [LARGE SCALE GENOMIC DNA]</scope>
    <source>
        <strain evidence="6 7">DSM 20690</strain>
    </source>
</reference>
<organism evidence="6 7">
    <name type="scientific">Fructilactobacillus lindneri DSM 20690 = JCM 11027</name>
    <dbReference type="NCBI Taxonomy" id="1122148"/>
    <lineage>
        <taxon>Bacteria</taxon>
        <taxon>Bacillati</taxon>
        <taxon>Bacillota</taxon>
        <taxon>Bacilli</taxon>
        <taxon>Lactobacillales</taxon>
        <taxon>Lactobacillaceae</taxon>
        <taxon>Fructilactobacillus</taxon>
    </lineage>
</organism>
<dbReference type="InterPro" id="IPR051328">
    <property type="entry name" value="T7SS_ABC-Transporter"/>
</dbReference>
<dbReference type="GO" id="GO:0016020">
    <property type="term" value="C:membrane"/>
    <property type="evidence" value="ECO:0007669"/>
    <property type="project" value="UniProtKB-SubCell"/>
</dbReference>
<accession>A0A0R2JYU8</accession>
<dbReference type="PATRIC" id="fig|1122148.6.peg.222"/>
<feature type="transmembrane region" description="Helical" evidence="5">
    <location>
        <begin position="12"/>
        <end position="31"/>
    </location>
</feature>
<dbReference type="Gene3D" id="3.40.1710.10">
    <property type="entry name" value="abc type-2 transporter like domain"/>
    <property type="match status" value="1"/>
</dbReference>
<dbReference type="EMBL" id="JQBT01000020">
    <property type="protein sequence ID" value="KRN79674.1"/>
    <property type="molecule type" value="Genomic_DNA"/>
</dbReference>
<comment type="subcellular location">
    <subcellularLocation>
        <location evidence="1">Membrane</location>
        <topology evidence="1">Multi-pass membrane protein</topology>
    </subcellularLocation>
</comment>
<protein>
    <recommendedName>
        <fullName evidence="8">DUF3533 domain-containing protein</fullName>
    </recommendedName>
</protein>
<dbReference type="STRING" id="53444.AYR59_02030"/>
<evidence type="ECO:0000256" key="4">
    <source>
        <dbReference type="ARBA" id="ARBA00023136"/>
    </source>
</evidence>
<evidence type="ECO:0000256" key="5">
    <source>
        <dbReference type="SAM" id="Phobius"/>
    </source>
</evidence>
<evidence type="ECO:0000256" key="2">
    <source>
        <dbReference type="ARBA" id="ARBA00022692"/>
    </source>
</evidence>
<comment type="caution">
    <text evidence="6">The sequence shown here is derived from an EMBL/GenBank/DDBJ whole genome shotgun (WGS) entry which is preliminary data.</text>
</comment>
<keyword evidence="2 5" id="KW-0812">Transmembrane</keyword>
<dbReference type="PANTHER" id="PTHR43077:SF10">
    <property type="entry name" value="TRANSPORT PERMEASE PROTEIN"/>
    <property type="match status" value="1"/>
</dbReference>
<feature type="transmembrane region" description="Helical" evidence="5">
    <location>
        <begin position="313"/>
        <end position="332"/>
    </location>
</feature>
<evidence type="ECO:0000313" key="7">
    <source>
        <dbReference type="Proteomes" id="UP000051565"/>
    </source>
</evidence>
<dbReference type="Proteomes" id="UP000051565">
    <property type="component" value="Unassembled WGS sequence"/>
</dbReference>